<dbReference type="SMART" id="SM01134">
    <property type="entry name" value="DeoRC"/>
    <property type="match status" value="1"/>
</dbReference>
<dbReference type="Proteomes" id="UP000245506">
    <property type="component" value="Unassembled WGS sequence"/>
</dbReference>
<evidence type="ECO:0000256" key="3">
    <source>
        <dbReference type="ARBA" id="ARBA00023163"/>
    </source>
</evidence>
<comment type="caution">
    <text evidence="5">The sequence shown here is derived from an EMBL/GenBank/DDBJ whole genome shotgun (WGS) entry which is preliminary data.</text>
</comment>
<dbReference type="InterPro" id="IPR001034">
    <property type="entry name" value="DeoR_HTH"/>
</dbReference>
<keyword evidence="3" id="KW-0804">Transcription</keyword>
<dbReference type="Pfam" id="PF00455">
    <property type="entry name" value="DeoRC"/>
    <property type="match status" value="1"/>
</dbReference>
<dbReference type="OrthoDB" id="9814815at2"/>
<dbReference type="SUPFAM" id="SSF100950">
    <property type="entry name" value="NagB/RpiA/CoA transferase-like"/>
    <property type="match status" value="1"/>
</dbReference>
<dbReference type="InterPro" id="IPR036390">
    <property type="entry name" value="WH_DNA-bd_sf"/>
</dbReference>
<dbReference type="PRINTS" id="PR00037">
    <property type="entry name" value="HTHLACR"/>
</dbReference>
<sequence>MQLSLRQQQIMNVARQDGRVTVDGLVQSFDVTPQTIRKDLNSLCAGKLLVRAHGGAILASGTENVQYEQRQALYSEEKKQIGALCAAQIPDNSSLFINIGTTTEAVASALLEHHNLMVVTNNLNVANILLQNTSFEIIIAGGVLRHRDRGITGEATVDFIKQFKLDYAVIGTSALDEQGALLDFDYREARVTQTILSNARERFLVSDKGKLERTAPVRVGHVSQLTDVFMDECTSDELQVVCEQHNVTIHTPDKP</sequence>
<proteinExistence type="predicted"/>
<accession>A0A317CC62</accession>
<reference evidence="5 6" key="1">
    <citation type="submission" date="2018-05" db="EMBL/GenBank/DDBJ databases">
        <title>Leucothrix arctica sp. nov., isolated from Arctic seawater.</title>
        <authorList>
            <person name="Choi A."/>
            <person name="Baek K."/>
        </authorList>
    </citation>
    <scope>NUCLEOTIDE SEQUENCE [LARGE SCALE GENOMIC DNA]</scope>
    <source>
        <strain evidence="5 6">IMCC9719</strain>
    </source>
</reference>
<name>A0A317CC62_9GAMM</name>
<dbReference type="PANTHER" id="PTHR30363">
    <property type="entry name" value="HTH-TYPE TRANSCRIPTIONAL REGULATOR SRLR-RELATED"/>
    <property type="match status" value="1"/>
</dbReference>
<protein>
    <submittedName>
        <fullName evidence="5">DeoR family transcriptional regulator</fullName>
    </submittedName>
</protein>
<dbReference type="InterPro" id="IPR050313">
    <property type="entry name" value="Carb_Metab_HTH_regulators"/>
</dbReference>
<feature type="domain" description="HTH deoR-type" evidence="4">
    <location>
        <begin position="3"/>
        <end position="58"/>
    </location>
</feature>
<dbReference type="PROSITE" id="PS51000">
    <property type="entry name" value="HTH_DEOR_2"/>
    <property type="match status" value="1"/>
</dbReference>
<dbReference type="InterPro" id="IPR037171">
    <property type="entry name" value="NagB/RpiA_transferase-like"/>
</dbReference>
<evidence type="ECO:0000256" key="1">
    <source>
        <dbReference type="ARBA" id="ARBA00022491"/>
    </source>
</evidence>
<keyword evidence="1" id="KW-0678">Repressor</keyword>
<evidence type="ECO:0000313" key="5">
    <source>
        <dbReference type="EMBL" id="PWQ96275.1"/>
    </source>
</evidence>
<dbReference type="PANTHER" id="PTHR30363:SF4">
    <property type="entry name" value="GLYCEROL-3-PHOSPHATE REGULON REPRESSOR"/>
    <property type="match status" value="1"/>
</dbReference>
<keyword evidence="2" id="KW-0805">Transcription regulation</keyword>
<evidence type="ECO:0000256" key="2">
    <source>
        <dbReference type="ARBA" id="ARBA00023015"/>
    </source>
</evidence>
<keyword evidence="6" id="KW-1185">Reference proteome</keyword>
<dbReference type="InterPro" id="IPR014036">
    <property type="entry name" value="DeoR-like_C"/>
</dbReference>
<dbReference type="AlphaFoldDB" id="A0A317CC62"/>
<dbReference type="GO" id="GO:0003700">
    <property type="term" value="F:DNA-binding transcription factor activity"/>
    <property type="evidence" value="ECO:0007669"/>
    <property type="project" value="InterPro"/>
</dbReference>
<dbReference type="Pfam" id="PF08220">
    <property type="entry name" value="HTH_DeoR"/>
    <property type="match status" value="1"/>
</dbReference>
<organism evidence="5 6">
    <name type="scientific">Leucothrix arctica</name>
    <dbReference type="NCBI Taxonomy" id="1481894"/>
    <lineage>
        <taxon>Bacteria</taxon>
        <taxon>Pseudomonadati</taxon>
        <taxon>Pseudomonadota</taxon>
        <taxon>Gammaproteobacteria</taxon>
        <taxon>Thiotrichales</taxon>
        <taxon>Thiotrichaceae</taxon>
        <taxon>Leucothrix</taxon>
    </lineage>
</organism>
<dbReference type="Gene3D" id="3.30.750.70">
    <property type="entry name" value="4-hydroxybutyrate coenzyme like domains"/>
    <property type="match status" value="1"/>
</dbReference>
<evidence type="ECO:0000313" key="6">
    <source>
        <dbReference type="Proteomes" id="UP000245506"/>
    </source>
</evidence>
<dbReference type="EMBL" id="QGKL01000029">
    <property type="protein sequence ID" value="PWQ96275.1"/>
    <property type="molecule type" value="Genomic_DNA"/>
</dbReference>
<evidence type="ECO:0000259" key="4">
    <source>
        <dbReference type="PROSITE" id="PS51000"/>
    </source>
</evidence>
<dbReference type="SUPFAM" id="SSF46785">
    <property type="entry name" value="Winged helix' DNA-binding domain"/>
    <property type="match status" value="1"/>
</dbReference>
<dbReference type="SMART" id="SM00420">
    <property type="entry name" value="HTH_DEOR"/>
    <property type="match status" value="1"/>
</dbReference>
<gene>
    <name evidence="5" type="ORF">DKT75_09815</name>
</gene>
<dbReference type="RefSeq" id="WP_109823247.1">
    <property type="nucleotide sequence ID" value="NZ_QGKL01000029.1"/>
</dbReference>